<evidence type="ECO:0000313" key="4">
    <source>
        <dbReference type="Proteomes" id="UP001357223"/>
    </source>
</evidence>
<dbReference type="Pfam" id="PF07238">
    <property type="entry name" value="PilZ"/>
    <property type="match status" value="1"/>
</dbReference>
<organism evidence="3 4">
    <name type="scientific">Niallia oryzisoli</name>
    <dbReference type="NCBI Taxonomy" id="1737571"/>
    <lineage>
        <taxon>Bacteria</taxon>
        <taxon>Bacillati</taxon>
        <taxon>Bacillota</taxon>
        <taxon>Bacilli</taxon>
        <taxon>Bacillales</taxon>
        <taxon>Bacillaceae</taxon>
        <taxon>Niallia</taxon>
    </lineage>
</organism>
<dbReference type="InterPro" id="IPR009875">
    <property type="entry name" value="PilZ_domain"/>
</dbReference>
<protein>
    <submittedName>
        <fullName evidence="3">Flagellar brake domain-containing protein</fullName>
    </submittedName>
</protein>
<accession>A0ABZ2CLT0</accession>
<name>A0ABZ2CLT0_9BACI</name>
<dbReference type="Pfam" id="PF12945">
    <property type="entry name" value="PilZNR"/>
    <property type="match status" value="1"/>
</dbReference>
<keyword evidence="3" id="KW-0966">Cell projection</keyword>
<proteinExistence type="predicted"/>
<dbReference type="InterPro" id="IPR009926">
    <property type="entry name" value="T3SS_YcgR_PilZN"/>
</dbReference>
<keyword evidence="3" id="KW-0969">Cilium</keyword>
<sequence length="222" mass="25577">MLTIGNSLILEPKYAKQTEKYKCRLVERKDNILYIDYPINMKTNRTTFLVDGTQLRVSFVEGKSGYLFETEILGRMVQGIPMMMLVYPGDDHVIKIQRREFVRIETSVDVAVHPLKNEFQPFTTITEDISAGGSLVVLNHSFNMKPGMSIRSVFVLPMQNGDTHYMDLVSKVIRVMKKTGTNQNLFSILFTDVTPQQRQQLLRFTFDRQLALKKKGIELGEY</sequence>
<dbReference type="EMBL" id="CP137640">
    <property type="protein sequence ID" value="WVX82880.1"/>
    <property type="molecule type" value="Genomic_DNA"/>
</dbReference>
<feature type="domain" description="Type III secretion system flagellar brake protein YcgR PilZN" evidence="2">
    <location>
        <begin position="4"/>
        <end position="88"/>
    </location>
</feature>
<evidence type="ECO:0000259" key="2">
    <source>
        <dbReference type="Pfam" id="PF12945"/>
    </source>
</evidence>
<gene>
    <name evidence="3" type="ORF">R4Z09_07870</name>
</gene>
<feature type="domain" description="PilZ" evidence="1">
    <location>
        <begin position="97"/>
        <end position="206"/>
    </location>
</feature>
<dbReference type="Proteomes" id="UP001357223">
    <property type="component" value="Chromosome"/>
</dbReference>
<dbReference type="Gene3D" id="2.40.10.220">
    <property type="entry name" value="predicted glycosyltransferase like domains"/>
    <property type="match status" value="1"/>
</dbReference>
<evidence type="ECO:0000259" key="1">
    <source>
        <dbReference type="Pfam" id="PF07238"/>
    </source>
</evidence>
<evidence type="ECO:0000313" key="3">
    <source>
        <dbReference type="EMBL" id="WVX82880.1"/>
    </source>
</evidence>
<dbReference type="SUPFAM" id="SSF141371">
    <property type="entry name" value="PilZ domain-like"/>
    <property type="match status" value="1"/>
</dbReference>
<dbReference type="RefSeq" id="WP_338451775.1">
    <property type="nucleotide sequence ID" value="NZ_CP137640.1"/>
</dbReference>
<keyword evidence="3" id="KW-0282">Flagellum</keyword>
<keyword evidence="4" id="KW-1185">Reference proteome</keyword>
<reference evidence="3 4" key="1">
    <citation type="submission" date="2023-10" db="EMBL/GenBank/DDBJ databases">
        <title>Niallia locisalis sp.nov. isolated from a salt pond sample.</title>
        <authorList>
            <person name="Li X.-J."/>
            <person name="Dong L."/>
        </authorList>
    </citation>
    <scope>NUCLEOTIDE SEQUENCE [LARGE SCALE GENOMIC DNA]</scope>
    <source>
        <strain evidence="3 4">DSM 29761</strain>
    </source>
</reference>